<sequence>MLESEVLPCPMISICLGNDMTDVGYSKWKQIRWKQKPGVIAFCGRGHRAGEGTAEDEATICEYTARPATGFSWAGCSNGDAIATAEFGSELLFYNVWVLLLQCTNVQWWILQL</sequence>
<dbReference type="Proteomes" id="UP000095285">
    <property type="component" value="Unassembled WGS sequence"/>
</dbReference>
<dbReference type="AlphaFoldDB" id="A0A1I7W446"/>
<keyword evidence="1" id="KW-1185">Reference proteome</keyword>
<name>A0A1I7W446_LOALO</name>
<evidence type="ECO:0000313" key="1">
    <source>
        <dbReference type="Proteomes" id="UP000095285"/>
    </source>
</evidence>
<protein>
    <submittedName>
        <fullName evidence="2">Ig-like domain-containing protein</fullName>
    </submittedName>
</protein>
<reference evidence="1" key="1">
    <citation type="submission" date="2012-04" db="EMBL/GenBank/DDBJ databases">
        <title>The Genome Sequence of Loa loa.</title>
        <authorList>
            <consortium name="The Broad Institute Genome Sequencing Platform"/>
            <consortium name="Broad Institute Genome Sequencing Center for Infectious Disease"/>
            <person name="Nutman T.B."/>
            <person name="Fink D.L."/>
            <person name="Russ C."/>
            <person name="Young S."/>
            <person name="Zeng Q."/>
            <person name="Gargeya S."/>
            <person name="Alvarado L."/>
            <person name="Berlin A."/>
            <person name="Chapman S.B."/>
            <person name="Chen Z."/>
            <person name="Freedman E."/>
            <person name="Gellesch M."/>
            <person name="Goldberg J."/>
            <person name="Griggs A."/>
            <person name="Gujja S."/>
            <person name="Heilman E.R."/>
            <person name="Heiman D."/>
            <person name="Howarth C."/>
            <person name="Mehta T."/>
            <person name="Neiman D."/>
            <person name="Pearson M."/>
            <person name="Roberts A."/>
            <person name="Saif S."/>
            <person name="Shea T."/>
            <person name="Shenoy N."/>
            <person name="Sisk P."/>
            <person name="Stolte C."/>
            <person name="Sykes S."/>
            <person name="White J."/>
            <person name="Yandava C."/>
            <person name="Haas B."/>
            <person name="Henn M.R."/>
            <person name="Nusbaum C."/>
            <person name="Birren B."/>
        </authorList>
    </citation>
    <scope>NUCLEOTIDE SEQUENCE [LARGE SCALE GENOMIC DNA]</scope>
</reference>
<evidence type="ECO:0000313" key="2">
    <source>
        <dbReference type="WBParaSite" id="EN70_945"/>
    </source>
</evidence>
<dbReference type="WBParaSite" id="EN70_945">
    <property type="protein sequence ID" value="EN70_945"/>
    <property type="gene ID" value="EN70_945"/>
</dbReference>
<proteinExistence type="predicted"/>
<organism evidence="1 2">
    <name type="scientific">Loa loa</name>
    <name type="common">Eye worm</name>
    <name type="synonym">Filaria loa</name>
    <dbReference type="NCBI Taxonomy" id="7209"/>
    <lineage>
        <taxon>Eukaryota</taxon>
        <taxon>Metazoa</taxon>
        <taxon>Ecdysozoa</taxon>
        <taxon>Nematoda</taxon>
        <taxon>Chromadorea</taxon>
        <taxon>Rhabditida</taxon>
        <taxon>Spirurina</taxon>
        <taxon>Spiruromorpha</taxon>
        <taxon>Filarioidea</taxon>
        <taxon>Onchocercidae</taxon>
        <taxon>Loa</taxon>
    </lineage>
</organism>
<accession>A0A1I7W446</accession>
<reference evidence="2" key="2">
    <citation type="submission" date="2016-11" db="UniProtKB">
        <authorList>
            <consortium name="WormBaseParasite"/>
        </authorList>
    </citation>
    <scope>IDENTIFICATION</scope>
</reference>